<gene>
    <name evidence="3" type="ORF">SEMRO_93_G048330.1</name>
</gene>
<dbReference type="EMBL" id="CAICTM010000092">
    <property type="protein sequence ID" value="CAB9500820.1"/>
    <property type="molecule type" value="Genomic_DNA"/>
</dbReference>
<keyword evidence="2" id="KW-0812">Transmembrane</keyword>
<name>A0A9N8DFF4_9STRA</name>
<keyword evidence="2" id="KW-1133">Transmembrane helix</keyword>
<feature type="region of interest" description="Disordered" evidence="1">
    <location>
        <begin position="674"/>
        <end position="707"/>
    </location>
</feature>
<feature type="region of interest" description="Disordered" evidence="1">
    <location>
        <begin position="1"/>
        <end position="69"/>
    </location>
</feature>
<proteinExistence type="predicted"/>
<evidence type="ECO:0000313" key="4">
    <source>
        <dbReference type="Proteomes" id="UP001153069"/>
    </source>
</evidence>
<protein>
    <submittedName>
        <fullName evidence="3">Uncharacterized protein</fullName>
    </submittedName>
</protein>
<keyword evidence="2" id="KW-0472">Membrane</keyword>
<organism evidence="3 4">
    <name type="scientific">Seminavis robusta</name>
    <dbReference type="NCBI Taxonomy" id="568900"/>
    <lineage>
        <taxon>Eukaryota</taxon>
        <taxon>Sar</taxon>
        <taxon>Stramenopiles</taxon>
        <taxon>Ochrophyta</taxon>
        <taxon>Bacillariophyta</taxon>
        <taxon>Bacillariophyceae</taxon>
        <taxon>Bacillariophycidae</taxon>
        <taxon>Naviculales</taxon>
        <taxon>Naviculaceae</taxon>
        <taxon>Seminavis</taxon>
    </lineage>
</organism>
<feature type="transmembrane region" description="Helical" evidence="2">
    <location>
        <begin position="221"/>
        <end position="245"/>
    </location>
</feature>
<feature type="transmembrane region" description="Helical" evidence="2">
    <location>
        <begin position="138"/>
        <end position="160"/>
    </location>
</feature>
<feature type="compositionally biased region" description="Polar residues" evidence="1">
    <location>
        <begin position="1"/>
        <end position="13"/>
    </location>
</feature>
<dbReference type="OrthoDB" id="197637at2759"/>
<feature type="transmembrane region" description="Helical" evidence="2">
    <location>
        <begin position="96"/>
        <end position="118"/>
    </location>
</feature>
<comment type="caution">
    <text evidence="3">The sequence shown here is derived from an EMBL/GenBank/DDBJ whole genome shotgun (WGS) entry which is preliminary data.</text>
</comment>
<dbReference type="Proteomes" id="UP001153069">
    <property type="component" value="Unassembled WGS sequence"/>
</dbReference>
<feature type="compositionally biased region" description="Polar residues" evidence="1">
    <location>
        <begin position="47"/>
        <end position="59"/>
    </location>
</feature>
<accession>A0A9N8DFF4</accession>
<feature type="transmembrane region" description="Helical" evidence="2">
    <location>
        <begin position="636"/>
        <end position="663"/>
    </location>
</feature>
<dbReference type="AlphaFoldDB" id="A0A9N8DFF4"/>
<evidence type="ECO:0000256" key="2">
    <source>
        <dbReference type="SAM" id="Phobius"/>
    </source>
</evidence>
<feature type="compositionally biased region" description="Basic and acidic residues" evidence="1">
    <location>
        <begin position="34"/>
        <end position="43"/>
    </location>
</feature>
<sequence length="707" mass="78830">MPPSGFTSNSPNSVMDDHNHLYTPSVENGQSRVQRQDAKDSEMQRSLMLSRSESSNEGDNYSKMDKGHYRGNSLSPDTFARWQIFRNMLDSPKSKLAAAVVSLIAVPLMAFGTLFPAYSPRNYAIAIWTAWDGLLSSSSLSIMFFTFAGAFLYVELATSIPATAPSSSRSPTAMDTSGDPFFVITSCPSDPAKLAAELPVQPISGYVKKAKAYALSSRQRLFHSIAGVTLFVLLVILGIIGPYSIVYPSWLWYPLAWGSFHVYDYQDILPAINNICRDRSDLCLSDREWEVLSSGALSPHNFKDRNAVVAGQNYAKTHSIVVNVLARNMREDIPALRTNIESIAPFFREVALVVFENDSNDGTREGFKQWAAEVKDKNYFVDVMECEGVVDCKLNRKHRDAATGPAYDYSGEIGEMHNYRNMAVQYITHDPKYKDFSHVLVMDVDLGVPFSPLGILHTLGSKPDHPVACSGHQLWITGYGGLSTPYDLNAFRQYSTPEDEGLEDWTHRLCELMPPGERWRSECDALSPTRVISIMWNDRKRIDEDLYRVVSAFNGAALYPVELLRSTGAMYDDGDPAEGNVGQRCEHVGLNKAVGKDKPMYVNKKWNFNTSPTDPAGATGARAQKVTNRIMGKPKLFLTIFFIHLFTVGVFVWATMTIGVYAVQPLVSSMLKKIPRTRSQSPRGRNNRARNPSDVDADFKSTRKISV</sequence>
<reference evidence="3" key="1">
    <citation type="submission" date="2020-06" db="EMBL/GenBank/DDBJ databases">
        <authorList>
            <consortium name="Plant Systems Biology data submission"/>
        </authorList>
    </citation>
    <scope>NUCLEOTIDE SEQUENCE</scope>
    <source>
        <strain evidence="3">D6</strain>
    </source>
</reference>
<keyword evidence="4" id="KW-1185">Reference proteome</keyword>
<evidence type="ECO:0000313" key="3">
    <source>
        <dbReference type="EMBL" id="CAB9500820.1"/>
    </source>
</evidence>
<evidence type="ECO:0000256" key="1">
    <source>
        <dbReference type="SAM" id="MobiDB-lite"/>
    </source>
</evidence>
<feature type="compositionally biased region" description="Basic and acidic residues" evidence="1">
    <location>
        <begin position="691"/>
        <end position="701"/>
    </location>
</feature>